<evidence type="ECO:0000313" key="2">
    <source>
        <dbReference type="Proteomes" id="UP000828390"/>
    </source>
</evidence>
<protein>
    <submittedName>
        <fullName evidence="1">Uncharacterized protein</fullName>
    </submittedName>
</protein>
<name>A0A9D4MAZ5_DREPO</name>
<reference evidence="1" key="1">
    <citation type="journal article" date="2019" name="bioRxiv">
        <title>The Genome of the Zebra Mussel, Dreissena polymorpha: A Resource for Invasive Species Research.</title>
        <authorList>
            <person name="McCartney M.A."/>
            <person name="Auch B."/>
            <person name="Kono T."/>
            <person name="Mallez S."/>
            <person name="Zhang Y."/>
            <person name="Obille A."/>
            <person name="Becker A."/>
            <person name="Abrahante J.E."/>
            <person name="Garbe J."/>
            <person name="Badalamenti J.P."/>
            <person name="Herman A."/>
            <person name="Mangelson H."/>
            <person name="Liachko I."/>
            <person name="Sullivan S."/>
            <person name="Sone E.D."/>
            <person name="Koren S."/>
            <person name="Silverstein K.A.T."/>
            <person name="Beckman K.B."/>
            <person name="Gohl D.M."/>
        </authorList>
    </citation>
    <scope>NUCLEOTIDE SEQUENCE</scope>
    <source>
        <strain evidence="1">Duluth1</strain>
        <tissue evidence="1">Whole animal</tissue>
    </source>
</reference>
<dbReference type="EMBL" id="JAIWYP010000002">
    <property type="protein sequence ID" value="KAH3872920.1"/>
    <property type="molecule type" value="Genomic_DNA"/>
</dbReference>
<comment type="caution">
    <text evidence="1">The sequence shown here is derived from an EMBL/GenBank/DDBJ whole genome shotgun (WGS) entry which is preliminary data.</text>
</comment>
<evidence type="ECO:0000313" key="1">
    <source>
        <dbReference type="EMBL" id="KAH3872920.1"/>
    </source>
</evidence>
<gene>
    <name evidence="1" type="ORF">DPMN_036143</name>
</gene>
<accession>A0A9D4MAZ5</accession>
<keyword evidence="2" id="KW-1185">Reference proteome</keyword>
<dbReference type="AlphaFoldDB" id="A0A9D4MAZ5"/>
<sequence length="135" mass="15440">MPPGLDGDIRVRKIIRFTPGTLHTELYWRSAYKQVTTVYPRQPGMSLEDAAQKLKKTMVTLHDNHMQYFCLIEPITALQFLLQPVLESLVYLDRQIWLAENGCHGNIVIVFDECISQRNLALVAIKSDGHQTKTS</sequence>
<proteinExistence type="predicted"/>
<reference evidence="1" key="2">
    <citation type="submission" date="2020-11" db="EMBL/GenBank/DDBJ databases">
        <authorList>
            <person name="McCartney M.A."/>
            <person name="Auch B."/>
            <person name="Kono T."/>
            <person name="Mallez S."/>
            <person name="Becker A."/>
            <person name="Gohl D.M."/>
            <person name="Silverstein K.A.T."/>
            <person name="Koren S."/>
            <person name="Bechman K.B."/>
            <person name="Herman A."/>
            <person name="Abrahante J.E."/>
            <person name="Garbe J."/>
        </authorList>
    </citation>
    <scope>NUCLEOTIDE SEQUENCE</scope>
    <source>
        <strain evidence="1">Duluth1</strain>
        <tissue evidence="1">Whole animal</tissue>
    </source>
</reference>
<dbReference type="Proteomes" id="UP000828390">
    <property type="component" value="Unassembled WGS sequence"/>
</dbReference>
<organism evidence="1 2">
    <name type="scientific">Dreissena polymorpha</name>
    <name type="common">Zebra mussel</name>
    <name type="synonym">Mytilus polymorpha</name>
    <dbReference type="NCBI Taxonomy" id="45954"/>
    <lineage>
        <taxon>Eukaryota</taxon>
        <taxon>Metazoa</taxon>
        <taxon>Spiralia</taxon>
        <taxon>Lophotrochozoa</taxon>
        <taxon>Mollusca</taxon>
        <taxon>Bivalvia</taxon>
        <taxon>Autobranchia</taxon>
        <taxon>Heteroconchia</taxon>
        <taxon>Euheterodonta</taxon>
        <taxon>Imparidentia</taxon>
        <taxon>Neoheterodontei</taxon>
        <taxon>Myida</taxon>
        <taxon>Dreissenoidea</taxon>
        <taxon>Dreissenidae</taxon>
        <taxon>Dreissena</taxon>
    </lineage>
</organism>